<evidence type="ECO:0000256" key="1">
    <source>
        <dbReference type="ARBA" id="ARBA00004651"/>
    </source>
</evidence>
<organism evidence="8 9">
    <name type="scientific">Streptococcus porcorum</name>
    <dbReference type="NCBI Taxonomy" id="701526"/>
    <lineage>
        <taxon>Bacteria</taxon>
        <taxon>Bacillati</taxon>
        <taxon>Bacillota</taxon>
        <taxon>Bacilli</taxon>
        <taxon>Lactobacillales</taxon>
        <taxon>Streptococcaceae</taxon>
        <taxon>Streptococcus</taxon>
    </lineage>
</organism>
<proteinExistence type="predicted"/>
<accession>A0ABV2JI78</accession>
<reference evidence="8 9" key="1">
    <citation type="submission" date="2024-06" db="EMBL/GenBank/DDBJ databases">
        <title>Genomic Encyclopedia of Type Strains, Phase IV (KMG-IV): sequencing the most valuable type-strain genomes for metagenomic binning, comparative biology and taxonomic classification.</title>
        <authorList>
            <person name="Goeker M."/>
        </authorList>
    </citation>
    <scope>NUCLEOTIDE SEQUENCE [LARGE SCALE GENOMIC DNA]</scope>
    <source>
        <strain evidence="8 9">DSM 28302</strain>
    </source>
</reference>
<dbReference type="PANTHER" id="PTHR40064">
    <property type="entry name" value="MEMBRANE PROTEIN-RELATED"/>
    <property type="match status" value="1"/>
</dbReference>
<sequence length="320" mass="37043">MSIWERTIKLALATGLSIFMAQKLGFLYATSAGIIAILSVLDTRRTSFKMARQRLFSAILALILGAVAFGILGYHIPAVIVYLLIYVPIAYRYQLEAGIAPSTVLVTHLLLEKSIAWSWLINELGLFIIGAGVALLFNLYMPSRQNEILDYHERVEEQLKKILLRFNSFLLKGDGTNDAQLIKELEVMLQDALALVYLDRRNQLFNQTNYQVHYFEMRIAQTKVLRQMAENINHCHLKSDESLILAQLFQETAEQLSQENPAQDLLDAIEHFLQRFRKRDLPKTREEFETRATLFQLLHDMEHFIQLKVDFYQDYKSEKV</sequence>
<dbReference type="EMBL" id="JBEPLN010000019">
    <property type="protein sequence ID" value="MET3634587.1"/>
    <property type="molecule type" value="Genomic_DNA"/>
</dbReference>
<keyword evidence="3 6" id="KW-0812">Transmembrane</keyword>
<dbReference type="InterPro" id="IPR052984">
    <property type="entry name" value="UPF0421"/>
</dbReference>
<keyword evidence="2" id="KW-1003">Cell membrane</keyword>
<evidence type="ECO:0000256" key="2">
    <source>
        <dbReference type="ARBA" id="ARBA00022475"/>
    </source>
</evidence>
<dbReference type="InterPro" id="IPR021062">
    <property type="entry name" value="ArAE_1_C"/>
</dbReference>
<evidence type="ECO:0000259" key="7">
    <source>
        <dbReference type="Pfam" id="PF11728"/>
    </source>
</evidence>
<gene>
    <name evidence="8" type="ORF">ABID28_001233</name>
</gene>
<evidence type="ECO:0000313" key="9">
    <source>
        <dbReference type="Proteomes" id="UP001549037"/>
    </source>
</evidence>
<keyword evidence="4 6" id="KW-1133">Transmembrane helix</keyword>
<feature type="transmembrane region" description="Helical" evidence="6">
    <location>
        <begin position="119"/>
        <end position="140"/>
    </location>
</feature>
<evidence type="ECO:0000256" key="5">
    <source>
        <dbReference type="ARBA" id="ARBA00023136"/>
    </source>
</evidence>
<keyword evidence="5 6" id="KW-0472">Membrane</keyword>
<evidence type="ECO:0000256" key="3">
    <source>
        <dbReference type="ARBA" id="ARBA00022692"/>
    </source>
</evidence>
<dbReference type="Pfam" id="PF11728">
    <property type="entry name" value="ArAE_1_C"/>
    <property type="match status" value="1"/>
</dbReference>
<comment type="subcellular location">
    <subcellularLocation>
        <location evidence="1">Cell membrane</location>
        <topology evidence="1">Multi-pass membrane protein</topology>
    </subcellularLocation>
</comment>
<feature type="domain" description="Putative aromatic acid exporter C-terminal" evidence="7">
    <location>
        <begin position="146"/>
        <end position="308"/>
    </location>
</feature>
<dbReference type="PANTHER" id="PTHR40064:SF1">
    <property type="entry name" value="MEMBRANE PROTEIN"/>
    <property type="match status" value="1"/>
</dbReference>
<dbReference type="InterPro" id="IPR038323">
    <property type="entry name" value="ArAE_1_C_sf"/>
</dbReference>
<evidence type="ECO:0000256" key="4">
    <source>
        <dbReference type="ARBA" id="ARBA00022989"/>
    </source>
</evidence>
<evidence type="ECO:0000313" key="8">
    <source>
        <dbReference type="EMBL" id="MET3634587.1"/>
    </source>
</evidence>
<evidence type="ECO:0000256" key="6">
    <source>
        <dbReference type="SAM" id="Phobius"/>
    </source>
</evidence>
<protein>
    <submittedName>
        <fullName evidence="8">Uncharacterized membrane protein YgaE (UPF0421/DUF939 family)</fullName>
    </submittedName>
</protein>
<keyword evidence="9" id="KW-1185">Reference proteome</keyword>
<dbReference type="Gene3D" id="1.20.120.940">
    <property type="entry name" value="Putative aromatic acid exporter, C-terminal domain"/>
    <property type="match status" value="1"/>
</dbReference>
<feature type="transmembrane region" description="Helical" evidence="6">
    <location>
        <begin position="55"/>
        <end position="85"/>
    </location>
</feature>
<dbReference type="Proteomes" id="UP001549037">
    <property type="component" value="Unassembled WGS sequence"/>
</dbReference>
<name>A0ABV2JI78_9STRE</name>
<dbReference type="RefSeq" id="WP_354369051.1">
    <property type="nucleotide sequence ID" value="NZ_JBEPLN010000019.1"/>
</dbReference>
<comment type="caution">
    <text evidence="8">The sequence shown here is derived from an EMBL/GenBank/DDBJ whole genome shotgun (WGS) entry which is preliminary data.</text>
</comment>
<dbReference type="InterPro" id="IPR010343">
    <property type="entry name" value="ArAE_1"/>
</dbReference>
<dbReference type="Pfam" id="PF06081">
    <property type="entry name" value="ArAE_1"/>
    <property type="match status" value="1"/>
</dbReference>
<feature type="transmembrane region" description="Helical" evidence="6">
    <location>
        <begin position="25"/>
        <end position="43"/>
    </location>
</feature>